<dbReference type="SUPFAM" id="SSF110324">
    <property type="entry name" value="Ribosomal L27 protein-like"/>
    <property type="match status" value="1"/>
</dbReference>
<dbReference type="GO" id="GO:0003676">
    <property type="term" value="F:nucleic acid binding"/>
    <property type="evidence" value="ECO:0007669"/>
    <property type="project" value="InterPro"/>
</dbReference>
<dbReference type="InterPro" id="IPR012340">
    <property type="entry name" value="NA-bd_OB-fold"/>
</dbReference>
<dbReference type="PROSITE" id="PS50126">
    <property type="entry name" value="S1"/>
    <property type="match status" value="1"/>
</dbReference>
<feature type="domain" description="S1 motif" evidence="2">
    <location>
        <begin position="64"/>
        <end position="142"/>
    </location>
</feature>
<protein>
    <submittedName>
        <fullName evidence="3">Exosome complex RNA-binding protein Csl4</fullName>
    </submittedName>
</protein>
<dbReference type="GO" id="GO:0006396">
    <property type="term" value="P:RNA processing"/>
    <property type="evidence" value="ECO:0007669"/>
    <property type="project" value="InterPro"/>
</dbReference>
<dbReference type="SMART" id="SM00316">
    <property type="entry name" value="S1"/>
    <property type="match status" value="1"/>
</dbReference>
<dbReference type="InterPro" id="IPR003029">
    <property type="entry name" value="S1_domain"/>
</dbReference>
<evidence type="ECO:0000259" key="2">
    <source>
        <dbReference type="PROSITE" id="PS50126"/>
    </source>
</evidence>
<organism evidence="3 4">
    <name type="scientific">Candidatus Iainarchaeum sp</name>
    <dbReference type="NCBI Taxonomy" id="3101447"/>
    <lineage>
        <taxon>Archaea</taxon>
        <taxon>Candidatus Iainarchaeota</taxon>
        <taxon>Candidatus Iainarchaeia</taxon>
        <taxon>Candidatus Iainarchaeales</taxon>
        <taxon>Candidatus Iainarchaeaceae</taxon>
        <taxon>Candidatus Iainarchaeum</taxon>
    </lineage>
</organism>
<dbReference type="PANTHER" id="PTHR12686">
    <property type="entry name" value="3'-5' EXORIBONUCLEASE CSL4-RELATED"/>
    <property type="match status" value="1"/>
</dbReference>
<dbReference type="SUPFAM" id="SSF50249">
    <property type="entry name" value="Nucleic acid-binding proteins"/>
    <property type="match status" value="1"/>
</dbReference>
<reference evidence="3" key="1">
    <citation type="submission" date="2020-07" db="EMBL/GenBank/DDBJ databases">
        <title>Huge and variable diversity of episymbiotic CPR bacteria and DPANN archaea in groundwater ecosystems.</title>
        <authorList>
            <person name="He C.Y."/>
            <person name="Keren R."/>
            <person name="Whittaker M."/>
            <person name="Farag I.F."/>
            <person name="Doudna J."/>
            <person name="Cate J.H.D."/>
            <person name="Banfield J.F."/>
        </authorList>
    </citation>
    <scope>NUCLEOTIDE SEQUENCE</scope>
    <source>
        <strain evidence="3">NC_groundwater_1296_Ag_S-0.2um_52_80</strain>
    </source>
</reference>
<proteinExistence type="predicted"/>
<evidence type="ECO:0000256" key="1">
    <source>
        <dbReference type="ARBA" id="ARBA00022835"/>
    </source>
</evidence>
<sequence>MKKGSIVYPGSFIGYEEEFMAGKHAFENDGAVYSEVIGVPEVDEANHEAGIRKSTREVRILERGCTVTGIVTLVKQNAVLVELKSAEKDGVKRVVHDRNGSLAVFNIANGYVRSTDEMFRIGDIIRARIIQVAPYGIELETKDAEFGVIKAFGIRSRKPLHLIDGALRDPTTGDAETRKVSTEYSLR</sequence>
<accession>A0A8T3YJE4</accession>
<dbReference type="GO" id="GO:0000178">
    <property type="term" value="C:exosome (RNase complex)"/>
    <property type="evidence" value="ECO:0007669"/>
    <property type="project" value="UniProtKB-KW"/>
</dbReference>
<dbReference type="NCBIfam" id="NF034126">
    <property type="entry name" value="PRK09521.1"/>
    <property type="match status" value="1"/>
</dbReference>
<gene>
    <name evidence="3" type="ORF">HY544_04020</name>
</gene>
<dbReference type="Gene3D" id="2.40.50.140">
    <property type="entry name" value="Nucleic acid-binding proteins"/>
    <property type="match status" value="1"/>
</dbReference>
<dbReference type="EMBL" id="JACQPB010000039">
    <property type="protein sequence ID" value="MBI4210644.1"/>
    <property type="molecule type" value="Genomic_DNA"/>
</dbReference>
<name>A0A8T3YJE4_9ARCH</name>
<dbReference type="PANTHER" id="PTHR12686:SF8">
    <property type="entry name" value="EXOSOME COMPLEX COMPONENT CSL4"/>
    <property type="match status" value="1"/>
</dbReference>
<evidence type="ECO:0000313" key="4">
    <source>
        <dbReference type="Proteomes" id="UP000732298"/>
    </source>
</evidence>
<dbReference type="Gene3D" id="2.40.50.100">
    <property type="match status" value="1"/>
</dbReference>
<dbReference type="AlphaFoldDB" id="A0A8T3YJE4"/>
<dbReference type="InterPro" id="IPR039771">
    <property type="entry name" value="Csl4"/>
</dbReference>
<evidence type="ECO:0000313" key="3">
    <source>
        <dbReference type="EMBL" id="MBI4210644.1"/>
    </source>
</evidence>
<dbReference type="CDD" id="cd00164">
    <property type="entry name" value="S1_like"/>
    <property type="match status" value="1"/>
</dbReference>
<comment type="caution">
    <text evidence="3">The sequence shown here is derived from an EMBL/GenBank/DDBJ whole genome shotgun (WGS) entry which is preliminary data.</text>
</comment>
<keyword evidence="1" id="KW-0271">Exosome</keyword>
<dbReference type="Proteomes" id="UP000732298">
    <property type="component" value="Unassembled WGS sequence"/>
</dbReference>